<dbReference type="RefSeq" id="WP_074815244.1">
    <property type="nucleotide sequence ID" value="NZ_FNTI01000001.1"/>
</dbReference>
<dbReference type="OrthoDB" id="9794942at2"/>
<protein>
    <submittedName>
        <fullName evidence="3">Nicotinamidase-related amidase</fullName>
    </submittedName>
</protein>
<dbReference type="SUPFAM" id="SSF52499">
    <property type="entry name" value="Isochorismatase-like hydrolases"/>
    <property type="match status" value="1"/>
</dbReference>
<keyword evidence="1" id="KW-0378">Hydrolase</keyword>
<name>A0A1H4PF81_9BRAD</name>
<sequence>MAAPKTLLELSGADLRPPRLRDAALVMIDLQNEYLEGPIALPDATSAIASAAKLLARAREAGTRIFHIAHKGRPGGLFDRSAERGAIVSALAPLKNEPVIEKGLPNAFAGTDLQALLAATGHKDIILAGFMTHMCVSSTARAGLDLGFRIMVDADSCATRDLPDGRGGTIAAATIHDIALAELSDRFAIIARGEGALV</sequence>
<accession>A0A1H4PF81</accession>
<dbReference type="EMBL" id="FNTI01000001">
    <property type="protein sequence ID" value="SEC06050.1"/>
    <property type="molecule type" value="Genomic_DNA"/>
</dbReference>
<dbReference type="InterPro" id="IPR050272">
    <property type="entry name" value="Isochorismatase-like_hydrls"/>
</dbReference>
<dbReference type="Proteomes" id="UP000183208">
    <property type="component" value="Unassembled WGS sequence"/>
</dbReference>
<gene>
    <name evidence="3" type="ORF">SAMN05444171_0563</name>
</gene>
<evidence type="ECO:0000259" key="2">
    <source>
        <dbReference type="Pfam" id="PF00857"/>
    </source>
</evidence>
<feature type="domain" description="Isochorismatase-like" evidence="2">
    <location>
        <begin position="23"/>
        <end position="191"/>
    </location>
</feature>
<dbReference type="InterPro" id="IPR000868">
    <property type="entry name" value="Isochorismatase-like_dom"/>
</dbReference>
<evidence type="ECO:0000313" key="4">
    <source>
        <dbReference type="Proteomes" id="UP000183208"/>
    </source>
</evidence>
<dbReference type="PANTHER" id="PTHR43540:SF15">
    <property type="entry name" value="BLR5631 PROTEIN"/>
    <property type="match status" value="1"/>
</dbReference>
<evidence type="ECO:0000313" key="3">
    <source>
        <dbReference type="EMBL" id="SEC06050.1"/>
    </source>
</evidence>
<dbReference type="CDD" id="cd01014">
    <property type="entry name" value="nicotinamidase_related"/>
    <property type="match status" value="1"/>
</dbReference>
<dbReference type="GO" id="GO:0016787">
    <property type="term" value="F:hydrolase activity"/>
    <property type="evidence" value="ECO:0007669"/>
    <property type="project" value="UniProtKB-KW"/>
</dbReference>
<dbReference type="PANTHER" id="PTHR43540">
    <property type="entry name" value="PEROXYUREIDOACRYLATE/UREIDOACRYLATE AMIDOHYDROLASE-RELATED"/>
    <property type="match status" value="1"/>
</dbReference>
<dbReference type="Gene3D" id="3.40.50.850">
    <property type="entry name" value="Isochorismatase-like"/>
    <property type="match status" value="1"/>
</dbReference>
<evidence type="ECO:0000256" key="1">
    <source>
        <dbReference type="ARBA" id="ARBA00022801"/>
    </source>
</evidence>
<organism evidence="3 4">
    <name type="scientific">Bradyrhizobium lablabi</name>
    <dbReference type="NCBI Taxonomy" id="722472"/>
    <lineage>
        <taxon>Bacteria</taxon>
        <taxon>Pseudomonadati</taxon>
        <taxon>Pseudomonadota</taxon>
        <taxon>Alphaproteobacteria</taxon>
        <taxon>Hyphomicrobiales</taxon>
        <taxon>Nitrobacteraceae</taxon>
        <taxon>Bradyrhizobium</taxon>
    </lineage>
</organism>
<reference evidence="3 4" key="1">
    <citation type="submission" date="2016-10" db="EMBL/GenBank/DDBJ databases">
        <authorList>
            <person name="de Groot N.N."/>
        </authorList>
    </citation>
    <scope>NUCLEOTIDE SEQUENCE [LARGE SCALE GENOMIC DNA]</scope>
    <source>
        <strain evidence="3 4">GAS522</strain>
    </source>
</reference>
<dbReference type="InterPro" id="IPR036380">
    <property type="entry name" value="Isochorismatase-like_sf"/>
</dbReference>
<dbReference type="AlphaFoldDB" id="A0A1H4PF81"/>
<dbReference type="Pfam" id="PF00857">
    <property type="entry name" value="Isochorismatase"/>
    <property type="match status" value="1"/>
</dbReference>
<proteinExistence type="predicted"/>